<dbReference type="PANTHER" id="PTHR16222:SF24">
    <property type="entry name" value="ADP-RIBOSYLHYDROLASE ARH3"/>
    <property type="match status" value="1"/>
</dbReference>
<evidence type="ECO:0000256" key="11">
    <source>
        <dbReference type="ARBA" id="ARBA00049015"/>
    </source>
</evidence>
<dbReference type="Pfam" id="PF03747">
    <property type="entry name" value="ADP_ribosyl_GH"/>
    <property type="match status" value="1"/>
</dbReference>
<keyword evidence="12" id="KW-0479">Metal-binding</keyword>
<comment type="cofactor">
    <cofactor evidence="12">
        <name>Mg(2+)</name>
        <dbReference type="ChEBI" id="CHEBI:18420"/>
    </cofactor>
    <text evidence="12">Binds 2 magnesium ions per subunit.</text>
</comment>
<feature type="binding site" evidence="12">
    <location>
        <position position="377"/>
    </location>
    <ligand>
        <name>Mg(2+)</name>
        <dbReference type="ChEBI" id="CHEBI:18420"/>
        <label>1</label>
    </ligand>
</feature>
<proteinExistence type="inferred from homology"/>
<keyword evidence="3" id="KW-0378">Hydrolase</keyword>
<protein>
    <recommendedName>
        <fullName evidence="4">ADP-ribosylhydrolase ARH3</fullName>
        <ecNumber evidence="2">3.2.1.143</ecNumber>
    </recommendedName>
    <alternativeName>
        <fullName evidence="5">ADP-ribose glycohydrolase ARH3</fullName>
    </alternativeName>
    <alternativeName>
        <fullName evidence="6">ADP-ribosylhydrolase 3</fullName>
    </alternativeName>
    <alternativeName>
        <fullName evidence="9">O-acetyl-ADP-ribose deacetylase ARH3</fullName>
    </alternativeName>
    <alternativeName>
        <fullName evidence="10">Poly(ADP-ribose) glycohydrolase ARH3</fullName>
    </alternativeName>
    <alternativeName>
        <fullName evidence="8">[Protein ADP-ribosylarginine] hydrolase-like protein 2</fullName>
    </alternativeName>
    <alternativeName>
        <fullName evidence="7">[Protein ADP-ribosylserine] hydrolase</fullName>
    </alternativeName>
</protein>
<comment type="catalytic activity">
    <reaction evidence="11">
        <text>alpha-NAD(+) + H2O = ADP-D-ribose + nicotinamide + H(+)</text>
        <dbReference type="Rhea" id="RHEA:68792"/>
        <dbReference type="ChEBI" id="CHEBI:15377"/>
        <dbReference type="ChEBI" id="CHEBI:15378"/>
        <dbReference type="ChEBI" id="CHEBI:17154"/>
        <dbReference type="ChEBI" id="CHEBI:57967"/>
        <dbReference type="ChEBI" id="CHEBI:77017"/>
    </reaction>
</comment>
<dbReference type="EMBL" id="JARJLG010000042">
    <property type="protein sequence ID" value="KAJ7762857.1"/>
    <property type="molecule type" value="Genomic_DNA"/>
</dbReference>
<evidence type="ECO:0000256" key="9">
    <source>
        <dbReference type="ARBA" id="ARBA00043187"/>
    </source>
</evidence>
<evidence type="ECO:0000313" key="13">
    <source>
        <dbReference type="EMBL" id="KAJ7762857.1"/>
    </source>
</evidence>
<dbReference type="InterPro" id="IPR005502">
    <property type="entry name" value="Ribosyl_crysJ1"/>
</dbReference>
<dbReference type="InterPro" id="IPR036705">
    <property type="entry name" value="Ribosyl_crysJ1_sf"/>
</dbReference>
<evidence type="ECO:0000256" key="1">
    <source>
        <dbReference type="ARBA" id="ARBA00010702"/>
    </source>
</evidence>
<feature type="binding site" evidence="12">
    <location>
        <position position="68"/>
    </location>
    <ligand>
        <name>Mg(2+)</name>
        <dbReference type="ChEBI" id="CHEBI:18420"/>
        <label>1</label>
    </ligand>
</feature>
<sequence length="437" mass="44560">MTTLPPLHTQHPVPAPAPTKIRLALLATALCDALGAPAEFCARASFAFLSTMAPNENFGLGPGVWTDDTSMALALARSLATCSGGEGASTPTTGGARGGFDAADQLDAYFRWWQDGALSATGECFDIGTTICRALGIYRDALRAAGVAPQTQTQTQVGTTAQEAPRRAAAETALARIARDLRGAGFGGNGSLMRVLPVALAYHRAPAAAAEYARRSSAPTHPNAVCGEACAAWAACVARVVAGASAGPGPGGAGGEGRMTKLDVLHHFAAYPWSADAGALRAALAPDVPLPAGVAAPAAVEAHYAAHHRLMRLRAAARVPPSPSPEAHTRALLPPAAALPSSGYVVHTLAAALYAFLATASFEAGALLAANMGDDADTVGAVYGGLAGAWYAAEDVGGGEGGLFWSPRVRAWRDALVRRDVIEEVAEELVGFAGRQA</sequence>
<dbReference type="EC" id="3.2.1.143" evidence="2"/>
<dbReference type="GO" id="GO:0046872">
    <property type="term" value="F:metal ion binding"/>
    <property type="evidence" value="ECO:0007669"/>
    <property type="project" value="UniProtKB-KW"/>
</dbReference>
<evidence type="ECO:0000256" key="3">
    <source>
        <dbReference type="ARBA" id="ARBA00022801"/>
    </source>
</evidence>
<evidence type="ECO:0000256" key="12">
    <source>
        <dbReference type="PIRSR" id="PIRSR605502-1"/>
    </source>
</evidence>
<dbReference type="AlphaFoldDB" id="A0AAD7JE10"/>
<feature type="binding site" evidence="12">
    <location>
        <position position="375"/>
    </location>
    <ligand>
        <name>Mg(2+)</name>
        <dbReference type="ChEBI" id="CHEBI:18420"/>
        <label>1</label>
    </ligand>
</feature>
<dbReference type="Gene3D" id="1.10.4080.10">
    <property type="entry name" value="ADP-ribosylation/Crystallin J1"/>
    <property type="match status" value="1"/>
</dbReference>
<accession>A0AAD7JE10</accession>
<comment type="similarity">
    <text evidence="1">Belongs to the ADP-ribosylglycohydrolase family.</text>
</comment>
<evidence type="ECO:0000256" key="6">
    <source>
        <dbReference type="ARBA" id="ARBA00042471"/>
    </source>
</evidence>
<feature type="binding site" evidence="12">
    <location>
        <position position="378"/>
    </location>
    <ligand>
        <name>Mg(2+)</name>
        <dbReference type="ChEBI" id="CHEBI:18420"/>
        <label>1</label>
    </ligand>
</feature>
<evidence type="ECO:0000256" key="7">
    <source>
        <dbReference type="ARBA" id="ARBA00042722"/>
    </source>
</evidence>
<dbReference type="Proteomes" id="UP001215280">
    <property type="component" value="Unassembled WGS sequence"/>
</dbReference>
<keyword evidence="14" id="KW-1185">Reference proteome</keyword>
<evidence type="ECO:0000256" key="5">
    <source>
        <dbReference type="ARBA" id="ARBA00042398"/>
    </source>
</evidence>
<organism evidence="13 14">
    <name type="scientific">Mycena maculata</name>
    <dbReference type="NCBI Taxonomy" id="230809"/>
    <lineage>
        <taxon>Eukaryota</taxon>
        <taxon>Fungi</taxon>
        <taxon>Dikarya</taxon>
        <taxon>Basidiomycota</taxon>
        <taxon>Agaricomycotina</taxon>
        <taxon>Agaricomycetes</taxon>
        <taxon>Agaricomycetidae</taxon>
        <taxon>Agaricales</taxon>
        <taxon>Marasmiineae</taxon>
        <taxon>Mycenaceae</taxon>
        <taxon>Mycena</taxon>
    </lineage>
</organism>
<comment type="caution">
    <text evidence="13">The sequence shown here is derived from an EMBL/GenBank/DDBJ whole genome shotgun (WGS) entry which is preliminary data.</text>
</comment>
<keyword evidence="12" id="KW-0460">Magnesium</keyword>
<feature type="binding site" evidence="12">
    <location>
        <position position="67"/>
    </location>
    <ligand>
        <name>Mg(2+)</name>
        <dbReference type="ChEBI" id="CHEBI:18420"/>
        <label>1</label>
    </ligand>
</feature>
<dbReference type="PANTHER" id="PTHR16222">
    <property type="entry name" value="ADP-RIBOSYLGLYCOHYDROLASE"/>
    <property type="match status" value="1"/>
</dbReference>
<dbReference type="SUPFAM" id="SSF101478">
    <property type="entry name" value="ADP-ribosylglycohydrolase"/>
    <property type="match status" value="1"/>
</dbReference>
<evidence type="ECO:0000256" key="4">
    <source>
        <dbReference type="ARBA" id="ARBA00041057"/>
    </source>
</evidence>
<name>A0AAD7JE10_9AGAR</name>
<evidence type="ECO:0000313" key="14">
    <source>
        <dbReference type="Proteomes" id="UP001215280"/>
    </source>
</evidence>
<dbReference type="InterPro" id="IPR050792">
    <property type="entry name" value="ADP-ribosylglycohydrolase"/>
</dbReference>
<feature type="binding site" evidence="12">
    <location>
        <position position="66"/>
    </location>
    <ligand>
        <name>Mg(2+)</name>
        <dbReference type="ChEBI" id="CHEBI:18420"/>
        <label>1</label>
    </ligand>
</feature>
<dbReference type="GO" id="GO:0004649">
    <property type="term" value="F:poly(ADP-ribose) glycohydrolase activity"/>
    <property type="evidence" value="ECO:0007669"/>
    <property type="project" value="UniProtKB-EC"/>
</dbReference>
<evidence type="ECO:0000256" key="8">
    <source>
        <dbReference type="ARBA" id="ARBA00042850"/>
    </source>
</evidence>
<evidence type="ECO:0000256" key="10">
    <source>
        <dbReference type="ARBA" id="ARBA00043193"/>
    </source>
</evidence>
<reference evidence="13" key="1">
    <citation type="submission" date="2023-03" db="EMBL/GenBank/DDBJ databases">
        <title>Massive genome expansion in bonnet fungi (Mycena s.s.) driven by repeated elements and novel gene families across ecological guilds.</title>
        <authorList>
            <consortium name="Lawrence Berkeley National Laboratory"/>
            <person name="Harder C.B."/>
            <person name="Miyauchi S."/>
            <person name="Viragh M."/>
            <person name="Kuo A."/>
            <person name="Thoen E."/>
            <person name="Andreopoulos B."/>
            <person name="Lu D."/>
            <person name="Skrede I."/>
            <person name="Drula E."/>
            <person name="Henrissat B."/>
            <person name="Morin E."/>
            <person name="Kohler A."/>
            <person name="Barry K."/>
            <person name="LaButti K."/>
            <person name="Morin E."/>
            <person name="Salamov A."/>
            <person name="Lipzen A."/>
            <person name="Mereny Z."/>
            <person name="Hegedus B."/>
            <person name="Baldrian P."/>
            <person name="Stursova M."/>
            <person name="Weitz H."/>
            <person name="Taylor A."/>
            <person name="Grigoriev I.V."/>
            <person name="Nagy L.G."/>
            <person name="Martin F."/>
            <person name="Kauserud H."/>
        </authorList>
    </citation>
    <scope>NUCLEOTIDE SEQUENCE</scope>
    <source>
        <strain evidence="13">CBHHK188m</strain>
    </source>
</reference>
<evidence type="ECO:0000256" key="2">
    <source>
        <dbReference type="ARBA" id="ARBA00012255"/>
    </source>
</evidence>
<gene>
    <name evidence="13" type="ORF">DFH07DRAFT_903095</name>
</gene>